<dbReference type="OMA" id="SIHATYK"/>
<dbReference type="Gene3D" id="1.20.1530.20">
    <property type="match status" value="1"/>
</dbReference>
<comment type="similarity">
    <text evidence="9">Belongs to the monovalent cation:proton antiporter 2 (CPA2) transporter (TC 2.A.37) family. CHX (TC 2.A.37.4) subfamily.</text>
</comment>
<dbReference type="GO" id="GO:0015297">
    <property type="term" value="F:antiporter activity"/>
    <property type="evidence" value="ECO:0007669"/>
    <property type="project" value="InterPro"/>
</dbReference>
<keyword evidence="3" id="KW-0633">Potassium transport</keyword>
<dbReference type="InterPro" id="IPR050794">
    <property type="entry name" value="CPA2_transporter"/>
</dbReference>
<evidence type="ECO:0000313" key="15">
    <source>
        <dbReference type="Proteomes" id="UP000188268"/>
    </source>
</evidence>
<organism evidence="14 15">
    <name type="scientific">Corchorus capsularis</name>
    <name type="common">Jute</name>
    <dbReference type="NCBI Taxonomy" id="210143"/>
    <lineage>
        <taxon>Eukaryota</taxon>
        <taxon>Viridiplantae</taxon>
        <taxon>Streptophyta</taxon>
        <taxon>Embryophyta</taxon>
        <taxon>Tracheophyta</taxon>
        <taxon>Spermatophyta</taxon>
        <taxon>Magnoliopsida</taxon>
        <taxon>eudicotyledons</taxon>
        <taxon>Gunneridae</taxon>
        <taxon>Pentapetalae</taxon>
        <taxon>rosids</taxon>
        <taxon>malvids</taxon>
        <taxon>Malvales</taxon>
        <taxon>Malvaceae</taxon>
        <taxon>Grewioideae</taxon>
        <taxon>Apeibeae</taxon>
        <taxon>Corchorus</taxon>
    </lineage>
</organism>
<dbReference type="GO" id="GO:0016020">
    <property type="term" value="C:membrane"/>
    <property type="evidence" value="ECO:0007669"/>
    <property type="project" value="UniProtKB-SubCell"/>
</dbReference>
<feature type="transmembrane region" description="Helical" evidence="10">
    <location>
        <begin position="113"/>
        <end position="144"/>
    </location>
</feature>
<dbReference type="GO" id="GO:0006813">
    <property type="term" value="P:potassium ion transport"/>
    <property type="evidence" value="ECO:0007669"/>
    <property type="project" value="UniProtKB-KW"/>
</dbReference>
<evidence type="ECO:0000256" key="7">
    <source>
        <dbReference type="ARBA" id="ARBA00023065"/>
    </source>
</evidence>
<dbReference type="Pfam" id="PF00999">
    <property type="entry name" value="Na_H_Exchanger"/>
    <property type="match status" value="1"/>
</dbReference>
<dbReference type="InterPro" id="IPR006153">
    <property type="entry name" value="Cation/H_exchanger_TM"/>
</dbReference>
<dbReference type="InterPro" id="IPR057291">
    <property type="entry name" value="CHX17_2nd"/>
</dbReference>
<reference evidence="14 15" key="1">
    <citation type="submission" date="2013-09" db="EMBL/GenBank/DDBJ databases">
        <title>Corchorus capsularis genome sequencing.</title>
        <authorList>
            <person name="Alam M."/>
            <person name="Haque M.S."/>
            <person name="Islam M.S."/>
            <person name="Emdad E.M."/>
            <person name="Islam M.M."/>
            <person name="Ahmed B."/>
            <person name="Halim A."/>
            <person name="Hossen Q.M.M."/>
            <person name="Hossain M.Z."/>
            <person name="Ahmed R."/>
            <person name="Khan M.M."/>
            <person name="Islam R."/>
            <person name="Rashid M.M."/>
            <person name="Khan S.A."/>
            <person name="Rahman M.S."/>
            <person name="Alam M."/>
        </authorList>
    </citation>
    <scope>NUCLEOTIDE SEQUENCE [LARGE SCALE GENOMIC DNA]</scope>
    <source>
        <strain evidence="15">cv. CVL-1</strain>
        <tissue evidence="14">Whole seedling</tissue>
    </source>
</reference>
<evidence type="ECO:0000256" key="5">
    <source>
        <dbReference type="ARBA" id="ARBA00022958"/>
    </source>
</evidence>
<dbReference type="GO" id="GO:1902600">
    <property type="term" value="P:proton transmembrane transport"/>
    <property type="evidence" value="ECO:0007669"/>
    <property type="project" value="InterPro"/>
</dbReference>
<feature type="transmembrane region" description="Helical" evidence="10">
    <location>
        <begin position="256"/>
        <end position="275"/>
    </location>
</feature>
<name>A0A1R3G4V0_COCAP</name>
<dbReference type="Gramene" id="OMO53087">
    <property type="protein sequence ID" value="OMO53087"/>
    <property type="gene ID" value="CCACVL1_28890"/>
</dbReference>
<evidence type="ECO:0000259" key="12">
    <source>
        <dbReference type="Pfam" id="PF23256"/>
    </source>
</evidence>
<feature type="transmembrane region" description="Helical" evidence="10">
    <location>
        <begin position="71"/>
        <end position="93"/>
    </location>
</feature>
<evidence type="ECO:0000256" key="2">
    <source>
        <dbReference type="ARBA" id="ARBA00022448"/>
    </source>
</evidence>
<dbReference type="GO" id="GO:0006885">
    <property type="term" value="P:regulation of pH"/>
    <property type="evidence" value="ECO:0007669"/>
    <property type="project" value="TreeGrafter"/>
</dbReference>
<dbReference type="InterPro" id="IPR038770">
    <property type="entry name" value="Na+/solute_symporter_sf"/>
</dbReference>
<evidence type="ECO:0000256" key="1">
    <source>
        <dbReference type="ARBA" id="ARBA00004141"/>
    </source>
</evidence>
<dbReference type="Proteomes" id="UP000188268">
    <property type="component" value="Unassembled WGS sequence"/>
</dbReference>
<feature type="domain" description="Cation/H(+) antiporter C-terminal" evidence="13">
    <location>
        <begin position="444"/>
        <end position="582"/>
    </location>
</feature>
<evidence type="ECO:0000256" key="9">
    <source>
        <dbReference type="ARBA" id="ARBA00038341"/>
    </source>
</evidence>
<keyword evidence="2" id="KW-0813">Transport</keyword>
<protein>
    <submittedName>
        <fullName evidence="14">Cation/H+ exchanger</fullName>
    </submittedName>
</protein>
<dbReference type="OrthoDB" id="1938353at2759"/>
<dbReference type="PANTHER" id="PTHR32468:SF17">
    <property type="entry name" value="CATION_H(+) ANTIPORTER 4"/>
    <property type="match status" value="1"/>
</dbReference>
<dbReference type="Pfam" id="PF23256">
    <property type="entry name" value="CHX17_2nd"/>
    <property type="match status" value="1"/>
</dbReference>
<evidence type="ECO:0000256" key="4">
    <source>
        <dbReference type="ARBA" id="ARBA00022692"/>
    </source>
</evidence>
<dbReference type="Pfam" id="PF23259">
    <property type="entry name" value="CHX17_C"/>
    <property type="match status" value="1"/>
</dbReference>
<accession>A0A1R3G4V0</accession>
<feature type="domain" description="Cation/H(+) antiporter central" evidence="12">
    <location>
        <begin position="367"/>
        <end position="426"/>
    </location>
</feature>
<gene>
    <name evidence="14" type="ORF">CCACVL1_28890</name>
</gene>
<keyword evidence="8 10" id="KW-0472">Membrane</keyword>
<keyword evidence="5" id="KW-0630">Potassium</keyword>
<comment type="subcellular location">
    <subcellularLocation>
        <location evidence="1">Membrane</location>
        <topology evidence="1">Multi-pass membrane protein</topology>
    </subcellularLocation>
</comment>
<feature type="transmembrane region" description="Helical" evidence="10">
    <location>
        <begin position="197"/>
        <end position="218"/>
    </location>
</feature>
<evidence type="ECO:0000256" key="6">
    <source>
        <dbReference type="ARBA" id="ARBA00022989"/>
    </source>
</evidence>
<keyword evidence="7" id="KW-0406">Ion transport</keyword>
<evidence type="ECO:0000259" key="11">
    <source>
        <dbReference type="Pfam" id="PF00999"/>
    </source>
</evidence>
<proteinExistence type="inferred from homology"/>
<evidence type="ECO:0000256" key="3">
    <source>
        <dbReference type="ARBA" id="ARBA00022538"/>
    </source>
</evidence>
<dbReference type="PANTHER" id="PTHR32468">
    <property type="entry name" value="CATION/H + ANTIPORTER"/>
    <property type="match status" value="1"/>
</dbReference>
<keyword evidence="6 10" id="KW-1133">Transmembrane helix</keyword>
<comment type="caution">
    <text evidence="14">The sequence shown here is derived from an EMBL/GenBank/DDBJ whole genome shotgun (WGS) entry which is preliminary data.</text>
</comment>
<keyword evidence="15" id="KW-1185">Reference proteome</keyword>
<feature type="domain" description="Cation/H+ exchanger transmembrane" evidence="11">
    <location>
        <begin position="44"/>
        <end position="275"/>
    </location>
</feature>
<dbReference type="EMBL" id="AWWV01015317">
    <property type="protein sequence ID" value="OMO53087.1"/>
    <property type="molecule type" value="Genomic_DNA"/>
</dbReference>
<evidence type="ECO:0000259" key="13">
    <source>
        <dbReference type="Pfam" id="PF23259"/>
    </source>
</evidence>
<dbReference type="InterPro" id="IPR057290">
    <property type="entry name" value="CHX17_C"/>
</dbReference>
<evidence type="ECO:0000256" key="8">
    <source>
        <dbReference type="ARBA" id="ARBA00023136"/>
    </source>
</evidence>
<evidence type="ECO:0000256" key="10">
    <source>
        <dbReference type="SAM" id="Phobius"/>
    </source>
</evidence>
<evidence type="ECO:0000313" key="14">
    <source>
        <dbReference type="EMBL" id="OMO53087.1"/>
    </source>
</evidence>
<dbReference type="AlphaFoldDB" id="A0A1R3G4V0"/>
<keyword evidence="4 10" id="KW-0812">Transmembrane</keyword>
<sequence>MNASTTENIEEMVKAQNVCINFPPKVGSPGLFAFLLQQVKLGLSAALVSDLLSQLLVIIGQWLRKVADKGAILSVVEEIGLTIAFVVIVFLVFRPGMKWMVRRTPQGGQINDVFVIAVILVFMLTPAITSIFRVFIVMGSFILGLAVPDGPPLGSTLVEKLDPLVSGLFLPLFASTCGMRIEMLHLLRSNEYAKTQVIAALVTLIVKFLVSLGLPLLWKMPTRDSFALAFIMITKGIVEMGTYSLLFDNGIISGDLFAIMSIIIVLLASIVPLFVKILYDPAKKYIGYEERSIYHSKLNEELRMIGCIHVPGNVNSIINILNISSPTKETPLALNVLHMVKLSGQATPLFIDHKNHNETLSMSPPNLMYEDICNLAMDKLSSFIILPFHRTWNVDGSIESEDQAIRNLNCNILNRAPCSVGILVEGHRKSIATFNSSNNLPSGIAVIFLGGKDDREALALAKRILLRQRVGLTIIHLKAANDLGTRDSDGMLDEEMLKIMRESRYIRYIEQQVNDGPKSSSYLRNVANDYQLLIVGRRYNMEDPRTFGLEEWCEFPEIGIIGDMVSSTDFGGIYSVLIVQQQQLQVY</sequence>
<dbReference type="GO" id="GO:0012505">
    <property type="term" value="C:endomembrane system"/>
    <property type="evidence" value="ECO:0007669"/>
    <property type="project" value="TreeGrafter"/>
</dbReference>